<proteinExistence type="predicted"/>
<keyword evidence="1" id="KW-0472">Membrane</keyword>
<evidence type="ECO:0000313" key="3">
    <source>
        <dbReference type="Proteomes" id="UP000001194"/>
    </source>
</evidence>
<feature type="transmembrane region" description="Helical" evidence="1">
    <location>
        <begin position="110"/>
        <end position="132"/>
    </location>
</feature>
<feature type="transmembrane region" description="Helical" evidence="1">
    <location>
        <begin position="12"/>
        <end position="37"/>
    </location>
</feature>
<evidence type="ECO:0000313" key="2">
    <source>
        <dbReference type="EMBL" id="EDR06377.1"/>
    </source>
</evidence>
<dbReference type="OrthoDB" id="40134at2759"/>
<dbReference type="Proteomes" id="UP000001194">
    <property type="component" value="Unassembled WGS sequence"/>
</dbReference>
<keyword evidence="1" id="KW-0812">Transmembrane</keyword>
<name>B0DFN6_LACBS</name>
<dbReference type="HOGENOM" id="CLU_1816131_0_0_1"/>
<dbReference type="AlphaFoldDB" id="B0DFN6"/>
<keyword evidence="1" id="KW-1133">Transmembrane helix</keyword>
<sequence>MKGPRLMTFRGRIIWSLMVCGYLALAFVIGAAIPLLASLPLSPLWNIAYLSLQYFGNSPTPSHFCSDLTTTSSLMQWVPMNFILLGKERLVALIRRDWFRWKRGLFGGRWYFKLLNLGMGLGGLVMACLGMLTNFHRQEIDK</sequence>
<dbReference type="RefSeq" id="XP_001882749.1">
    <property type="nucleotide sequence ID" value="XM_001882714.1"/>
</dbReference>
<keyword evidence="3" id="KW-1185">Reference proteome</keyword>
<dbReference type="EMBL" id="DS547108">
    <property type="protein sequence ID" value="EDR06377.1"/>
    <property type="molecule type" value="Genomic_DNA"/>
</dbReference>
<dbReference type="KEGG" id="lbc:LACBIDRAFT_299930"/>
<gene>
    <name evidence="2" type="ORF">LACBIDRAFT_299930</name>
</gene>
<dbReference type="InParanoid" id="B0DFN6"/>
<organism evidence="3">
    <name type="scientific">Laccaria bicolor (strain S238N-H82 / ATCC MYA-4686)</name>
    <name type="common">Bicoloured deceiver</name>
    <name type="synonym">Laccaria laccata var. bicolor</name>
    <dbReference type="NCBI Taxonomy" id="486041"/>
    <lineage>
        <taxon>Eukaryota</taxon>
        <taxon>Fungi</taxon>
        <taxon>Dikarya</taxon>
        <taxon>Basidiomycota</taxon>
        <taxon>Agaricomycotina</taxon>
        <taxon>Agaricomycetes</taxon>
        <taxon>Agaricomycetidae</taxon>
        <taxon>Agaricales</taxon>
        <taxon>Agaricineae</taxon>
        <taxon>Hydnangiaceae</taxon>
        <taxon>Laccaria</taxon>
    </lineage>
</organism>
<dbReference type="GeneID" id="6078527"/>
<accession>B0DFN6</accession>
<protein>
    <submittedName>
        <fullName evidence="2">Predicted protein</fullName>
    </submittedName>
</protein>
<reference evidence="2 3" key="1">
    <citation type="journal article" date="2008" name="Nature">
        <title>The genome of Laccaria bicolor provides insights into mycorrhizal symbiosis.</title>
        <authorList>
            <person name="Martin F."/>
            <person name="Aerts A."/>
            <person name="Ahren D."/>
            <person name="Brun A."/>
            <person name="Danchin E.G.J."/>
            <person name="Duchaussoy F."/>
            <person name="Gibon J."/>
            <person name="Kohler A."/>
            <person name="Lindquist E."/>
            <person name="Pereda V."/>
            <person name="Salamov A."/>
            <person name="Shapiro H.J."/>
            <person name="Wuyts J."/>
            <person name="Blaudez D."/>
            <person name="Buee M."/>
            <person name="Brokstein P."/>
            <person name="Canbaeck B."/>
            <person name="Cohen D."/>
            <person name="Courty P.E."/>
            <person name="Coutinho P.M."/>
            <person name="Delaruelle C."/>
            <person name="Detter J.C."/>
            <person name="Deveau A."/>
            <person name="DiFazio S."/>
            <person name="Duplessis S."/>
            <person name="Fraissinet-Tachet L."/>
            <person name="Lucic E."/>
            <person name="Frey-Klett P."/>
            <person name="Fourrey C."/>
            <person name="Feussner I."/>
            <person name="Gay G."/>
            <person name="Grimwood J."/>
            <person name="Hoegger P.J."/>
            <person name="Jain P."/>
            <person name="Kilaru S."/>
            <person name="Labbe J."/>
            <person name="Lin Y.C."/>
            <person name="Legue V."/>
            <person name="Le Tacon F."/>
            <person name="Marmeisse R."/>
            <person name="Melayah D."/>
            <person name="Montanini B."/>
            <person name="Muratet M."/>
            <person name="Nehls U."/>
            <person name="Niculita-Hirzel H."/>
            <person name="Oudot-Le Secq M.P."/>
            <person name="Peter M."/>
            <person name="Quesneville H."/>
            <person name="Rajashekar B."/>
            <person name="Reich M."/>
            <person name="Rouhier N."/>
            <person name="Schmutz J."/>
            <person name="Yin T."/>
            <person name="Chalot M."/>
            <person name="Henrissat B."/>
            <person name="Kuees U."/>
            <person name="Lucas S."/>
            <person name="Van de Peer Y."/>
            <person name="Podila G.K."/>
            <person name="Polle A."/>
            <person name="Pukkila P.J."/>
            <person name="Richardson P.M."/>
            <person name="Rouze P."/>
            <person name="Sanders I.R."/>
            <person name="Stajich J.E."/>
            <person name="Tunlid A."/>
            <person name="Tuskan G."/>
            <person name="Grigoriev I.V."/>
        </authorList>
    </citation>
    <scope>NUCLEOTIDE SEQUENCE [LARGE SCALE GENOMIC DNA]</scope>
    <source>
        <strain evidence="3">S238N-H82 / ATCC MYA-4686</strain>
    </source>
</reference>
<dbReference type="STRING" id="486041.B0DFN6"/>
<evidence type="ECO:0000256" key="1">
    <source>
        <dbReference type="SAM" id="Phobius"/>
    </source>
</evidence>